<accession>A0A1M4ZHT2</accession>
<protein>
    <submittedName>
        <fullName evidence="9">Serine protease AprX</fullName>
    </submittedName>
</protein>
<dbReference type="PROSITE" id="PS00136">
    <property type="entry name" value="SUBTILASE_ASP"/>
    <property type="match status" value="1"/>
</dbReference>
<evidence type="ECO:0000259" key="8">
    <source>
        <dbReference type="Pfam" id="PF00082"/>
    </source>
</evidence>
<evidence type="ECO:0000256" key="4">
    <source>
        <dbReference type="ARBA" id="ARBA00022825"/>
    </source>
</evidence>
<feature type="active site" description="Charge relay system" evidence="5 6">
    <location>
        <position position="50"/>
    </location>
</feature>
<dbReference type="SUPFAM" id="SSF52743">
    <property type="entry name" value="Subtilisin-like"/>
    <property type="match status" value="1"/>
</dbReference>
<dbReference type="InterPro" id="IPR022398">
    <property type="entry name" value="Peptidase_S8_His-AS"/>
</dbReference>
<dbReference type="InterPro" id="IPR023828">
    <property type="entry name" value="Peptidase_S8_Ser-AS"/>
</dbReference>
<gene>
    <name evidence="9" type="ORF">SAMN02745158_02758</name>
</gene>
<dbReference type="CDD" id="cd07487">
    <property type="entry name" value="Peptidases_S8_1"/>
    <property type="match status" value="1"/>
</dbReference>
<feature type="active site" description="Charge relay system" evidence="5 6">
    <location>
        <position position="224"/>
    </location>
</feature>
<dbReference type="STRING" id="1122155.SAMN02745158_02758"/>
<dbReference type="AlphaFoldDB" id="A0A1M4ZHT2"/>
<dbReference type="PROSITE" id="PS51892">
    <property type="entry name" value="SUBTILASE"/>
    <property type="match status" value="1"/>
</dbReference>
<dbReference type="InterPro" id="IPR023827">
    <property type="entry name" value="Peptidase_S8_Asp-AS"/>
</dbReference>
<dbReference type="OrthoDB" id="9798386at2"/>
<keyword evidence="10" id="KW-1185">Reference proteome</keyword>
<dbReference type="PANTHER" id="PTHR43806:SF65">
    <property type="entry name" value="SERINE PROTEASE APRX"/>
    <property type="match status" value="1"/>
</dbReference>
<keyword evidence="4 6" id="KW-0720">Serine protease</keyword>
<dbReference type="InterPro" id="IPR000209">
    <property type="entry name" value="Peptidase_S8/S53_dom"/>
</dbReference>
<dbReference type="GO" id="GO:0004252">
    <property type="term" value="F:serine-type endopeptidase activity"/>
    <property type="evidence" value="ECO:0007669"/>
    <property type="project" value="UniProtKB-UniRule"/>
</dbReference>
<evidence type="ECO:0000313" key="9">
    <source>
        <dbReference type="EMBL" id="SHF17367.1"/>
    </source>
</evidence>
<sequence>MDTNYKLTGRHIGVAILDTGIFPHVDFEDRIVVFKDFIHHRRTPYDDNGHGTHVAGIIGGAGIASKGRYCGVAPACDLIALKVLDQDGNGSKAHVLKALEWIRENRENYNIRIINISVGTTQKVNDEHKDLIEGVEAAWDDGFIVVTAAGNMGPHPGTITAPGSSKKVITVGSSDMLTRHQGISGRGPTSQCICKPDIVAPGNSIISCSSKPDRRSYTVKSGTSMSTPMISGAIALLLEKYPAMSNLEIKYRLKETARDLGYTHNIQGWGSFSIHDFLAS</sequence>
<dbReference type="PRINTS" id="PR00723">
    <property type="entry name" value="SUBTILISIN"/>
</dbReference>
<dbReference type="Pfam" id="PF00082">
    <property type="entry name" value="Peptidase_S8"/>
    <property type="match status" value="1"/>
</dbReference>
<evidence type="ECO:0000256" key="1">
    <source>
        <dbReference type="ARBA" id="ARBA00011073"/>
    </source>
</evidence>
<dbReference type="PROSITE" id="PS00138">
    <property type="entry name" value="SUBTILASE_SER"/>
    <property type="match status" value="1"/>
</dbReference>
<dbReference type="Gene3D" id="3.40.50.200">
    <property type="entry name" value="Peptidase S8/S53 domain"/>
    <property type="match status" value="1"/>
</dbReference>
<dbReference type="RefSeq" id="WP_072852709.1">
    <property type="nucleotide sequence ID" value="NZ_FQVI01000015.1"/>
</dbReference>
<reference evidence="9 10" key="1">
    <citation type="submission" date="2016-11" db="EMBL/GenBank/DDBJ databases">
        <authorList>
            <person name="Jaros S."/>
            <person name="Januszkiewicz K."/>
            <person name="Wedrychowicz H."/>
        </authorList>
    </citation>
    <scope>NUCLEOTIDE SEQUENCE [LARGE SCALE GENOMIC DNA]</scope>
    <source>
        <strain evidence="9 10">DSM 17459</strain>
    </source>
</reference>
<dbReference type="PROSITE" id="PS00137">
    <property type="entry name" value="SUBTILASE_HIS"/>
    <property type="match status" value="1"/>
</dbReference>
<feature type="active site" description="Charge relay system" evidence="5 6">
    <location>
        <position position="18"/>
    </location>
</feature>
<dbReference type="GO" id="GO:0006508">
    <property type="term" value="P:proteolysis"/>
    <property type="evidence" value="ECO:0007669"/>
    <property type="project" value="UniProtKB-KW"/>
</dbReference>
<dbReference type="InterPro" id="IPR015500">
    <property type="entry name" value="Peptidase_S8_subtilisin-rel"/>
</dbReference>
<dbReference type="InterPro" id="IPR036852">
    <property type="entry name" value="Peptidase_S8/S53_dom_sf"/>
</dbReference>
<keyword evidence="2 6" id="KW-0645">Protease</keyword>
<comment type="similarity">
    <text evidence="1 6 7">Belongs to the peptidase S8 family.</text>
</comment>
<dbReference type="InterPro" id="IPR050131">
    <property type="entry name" value="Peptidase_S8_subtilisin-like"/>
</dbReference>
<dbReference type="PANTHER" id="PTHR43806">
    <property type="entry name" value="PEPTIDASE S8"/>
    <property type="match status" value="1"/>
</dbReference>
<evidence type="ECO:0000256" key="2">
    <source>
        <dbReference type="ARBA" id="ARBA00022670"/>
    </source>
</evidence>
<evidence type="ECO:0000256" key="3">
    <source>
        <dbReference type="ARBA" id="ARBA00022801"/>
    </source>
</evidence>
<name>A0A1M4ZHT2_9CLOT</name>
<feature type="domain" description="Peptidase S8/S53" evidence="8">
    <location>
        <begin position="9"/>
        <end position="270"/>
    </location>
</feature>
<dbReference type="Proteomes" id="UP000184245">
    <property type="component" value="Unassembled WGS sequence"/>
</dbReference>
<organism evidence="9 10">
    <name type="scientific">Lactonifactor longoviformis DSM 17459</name>
    <dbReference type="NCBI Taxonomy" id="1122155"/>
    <lineage>
        <taxon>Bacteria</taxon>
        <taxon>Bacillati</taxon>
        <taxon>Bacillota</taxon>
        <taxon>Clostridia</taxon>
        <taxon>Eubacteriales</taxon>
        <taxon>Clostridiaceae</taxon>
        <taxon>Lactonifactor</taxon>
    </lineage>
</organism>
<evidence type="ECO:0000256" key="7">
    <source>
        <dbReference type="RuleBase" id="RU003355"/>
    </source>
</evidence>
<evidence type="ECO:0000256" key="5">
    <source>
        <dbReference type="PIRSR" id="PIRSR615500-1"/>
    </source>
</evidence>
<keyword evidence="3 6" id="KW-0378">Hydrolase</keyword>
<evidence type="ECO:0000313" key="10">
    <source>
        <dbReference type="Proteomes" id="UP000184245"/>
    </source>
</evidence>
<dbReference type="EMBL" id="FQVI01000015">
    <property type="protein sequence ID" value="SHF17367.1"/>
    <property type="molecule type" value="Genomic_DNA"/>
</dbReference>
<proteinExistence type="inferred from homology"/>
<evidence type="ECO:0000256" key="6">
    <source>
        <dbReference type="PROSITE-ProRule" id="PRU01240"/>
    </source>
</evidence>